<dbReference type="RefSeq" id="WP_150019217.1">
    <property type="nucleotide sequence ID" value="NZ_VWVM01000001.1"/>
</dbReference>
<keyword evidence="2" id="KW-1185">Reference proteome</keyword>
<dbReference type="EMBL" id="VWVM01000001">
    <property type="protein sequence ID" value="KAA6128970.1"/>
    <property type="molecule type" value="Genomic_DNA"/>
</dbReference>
<name>A0AB34CZ68_9GAMM</name>
<sequence length="112" mass="12184">MALETFTWPVRVNAAGENSLKVRTASFGDGYAQTAGDGLNSEVSQWSVTLVGKEALVREALDFIRNHSGYRSFIWTPPLSDAGLFRCAEYKPTALGAGNYSLSATFIRTYAP</sequence>
<accession>A0AB34CZ68</accession>
<reference evidence="1 2" key="1">
    <citation type="submission" date="2019-09" db="EMBL/GenBank/DDBJ databases">
        <title>Genomic diversity of phyloplane-associated Pantoea species in Pakistan cotton crop.</title>
        <authorList>
            <person name="Tufail M.R."/>
            <person name="Cook D.R."/>
        </authorList>
    </citation>
    <scope>NUCLEOTIDE SEQUENCE [LARGE SCALE GENOMIC DNA]</scope>
    <source>
        <strain evidence="1 2">B_8</strain>
    </source>
</reference>
<protein>
    <submittedName>
        <fullName evidence="1">Phage tail protein</fullName>
    </submittedName>
</protein>
<dbReference type="InterPro" id="IPR010265">
    <property type="entry name" value="Phage_lambda_TipM"/>
</dbReference>
<gene>
    <name evidence="1" type="ORF">F3I20_01315</name>
</gene>
<comment type="caution">
    <text evidence="1">The sequence shown here is derived from an EMBL/GenBank/DDBJ whole genome shotgun (WGS) entry which is preliminary data.</text>
</comment>
<evidence type="ECO:0000313" key="2">
    <source>
        <dbReference type="Proteomes" id="UP000324255"/>
    </source>
</evidence>
<organism evidence="1 2">
    <name type="scientific">Candidatus Pantoea gossypiicola</name>
    <dbReference type="NCBI Taxonomy" id="2608008"/>
    <lineage>
        <taxon>Bacteria</taxon>
        <taxon>Pseudomonadati</taxon>
        <taxon>Pseudomonadota</taxon>
        <taxon>Gammaproteobacteria</taxon>
        <taxon>Enterobacterales</taxon>
        <taxon>Erwiniaceae</taxon>
        <taxon>Pantoea</taxon>
    </lineage>
</organism>
<dbReference type="AlphaFoldDB" id="A0AB34CZ68"/>
<proteinExistence type="predicted"/>
<dbReference type="Proteomes" id="UP000324255">
    <property type="component" value="Unassembled WGS sequence"/>
</dbReference>
<evidence type="ECO:0000313" key="1">
    <source>
        <dbReference type="EMBL" id="KAA6128970.1"/>
    </source>
</evidence>
<dbReference type="Pfam" id="PF05939">
    <property type="entry name" value="Phage_min_tail"/>
    <property type="match status" value="1"/>
</dbReference>